<dbReference type="PANTHER" id="PTHR33121:SF32">
    <property type="entry name" value="RNASE E SPECIFICITY FACTOR CSRD"/>
    <property type="match status" value="1"/>
</dbReference>
<evidence type="ECO:0000259" key="2">
    <source>
        <dbReference type="PROSITE" id="PS50883"/>
    </source>
</evidence>
<dbReference type="InterPro" id="IPR000160">
    <property type="entry name" value="GGDEF_dom"/>
</dbReference>
<dbReference type="SUPFAM" id="SSF55073">
    <property type="entry name" value="Nucleotide cyclase"/>
    <property type="match status" value="1"/>
</dbReference>
<evidence type="ECO:0000256" key="1">
    <source>
        <dbReference type="SAM" id="Phobius"/>
    </source>
</evidence>
<dbReference type="Gene3D" id="3.20.20.450">
    <property type="entry name" value="EAL domain"/>
    <property type="match status" value="1"/>
</dbReference>
<comment type="caution">
    <text evidence="4">The sequence shown here is derived from an EMBL/GenBank/DDBJ whole genome shotgun (WGS) entry which is preliminary data.</text>
</comment>
<proteinExistence type="predicted"/>
<dbReference type="SMART" id="SM00267">
    <property type="entry name" value="GGDEF"/>
    <property type="match status" value="1"/>
</dbReference>
<dbReference type="InterPro" id="IPR029787">
    <property type="entry name" value="Nucleotide_cyclase"/>
</dbReference>
<dbReference type="EMBL" id="BAABLF010000029">
    <property type="protein sequence ID" value="GAA5194530.1"/>
    <property type="molecule type" value="Genomic_DNA"/>
</dbReference>
<dbReference type="Gene3D" id="3.30.70.270">
    <property type="match status" value="1"/>
</dbReference>
<organism evidence="4 5">
    <name type="scientific">Ferrimonas gelatinilytica</name>
    <dbReference type="NCBI Taxonomy" id="1255257"/>
    <lineage>
        <taxon>Bacteria</taxon>
        <taxon>Pseudomonadati</taxon>
        <taxon>Pseudomonadota</taxon>
        <taxon>Gammaproteobacteria</taxon>
        <taxon>Alteromonadales</taxon>
        <taxon>Ferrimonadaceae</taxon>
        <taxon>Ferrimonas</taxon>
    </lineage>
</organism>
<dbReference type="Proteomes" id="UP001501600">
    <property type="component" value="Unassembled WGS sequence"/>
</dbReference>
<feature type="domain" description="GGDEF" evidence="3">
    <location>
        <begin position="251"/>
        <end position="380"/>
    </location>
</feature>
<dbReference type="PROSITE" id="PS50883">
    <property type="entry name" value="EAL"/>
    <property type="match status" value="1"/>
</dbReference>
<keyword evidence="1" id="KW-0472">Membrane</keyword>
<keyword evidence="1" id="KW-0812">Transmembrane</keyword>
<sequence>MKKNRTQTQRLIQFWITSLLFITLSLLISAWTASYSHSNHNREVRVNALVKLMNDQSARGVTLEQMEAWLPDLLEGLKADRFILLSGERELFRWQPRQYFERPSMHFRRQLDNGLTLKVALKRPQLLPTFSRSEWLVVGAGLMMALGMVLFGRRWLRGEMAGVELLALRARRINDGEYEAAGSPVRGERPLVVGRAMQKLHRQWRRERSAKLELDRQIRANASLDPELGLGNRLFFESRLASLAPDDQLSSHGLLCLLQFDGLEPLDSQSRLVLLQEFIDHCDPILMAHPDAVFARLEALQLGLVVPVLPLKEADALVARLHRSAGRLSLPGEVERDRLLHLGAAYFVQGESLEQALEEADQALRAAQLQGESGWFMYDKGAVDRELAQGSVRWRSLLEGAIRRGDFLPQFEDVVNAEGKVIAREMVSQIRDGQGTLLAASLYRPMARRCGLLPMIDRELLALALRQQREHGWPEPVTVNLPFESVIHPRFGKSIKMLLANYQARRSQLIIEVNERELVQYADQMIPTLRQWQKMGVQLSVDGVGYTVEGTHYIDDLSLHWLKLHPSLVHQIDRRPDSQLVVTSLRQVVSHHPIQVVAAGVQTEAERRCLLQLGVSALQGSVVATGRKAG</sequence>
<dbReference type="SMART" id="SM00052">
    <property type="entry name" value="EAL"/>
    <property type="match status" value="1"/>
</dbReference>
<feature type="domain" description="EAL" evidence="2">
    <location>
        <begin position="391"/>
        <end position="630"/>
    </location>
</feature>
<dbReference type="Pfam" id="PF00990">
    <property type="entry name" value="GGDEF"/>
    <property type="match status" value="1"/>
</dbReference>
<evidence type="ECO:0000313" key="4">
    <source>
        <dbReference type="EMBL" id="GAA5194530.1"/>
    </source>
</evidence>
<feature type="transmembrane region" description="Helical" evidence="1">
    <location>
        <begin position="12"/>
        <end position="33"/>
    </location>
</feature>
<protein>
    <submittedName>
        <fullName evidence="4">RNase E specificity factor CsrD</fullName>
    </submittedName>
</protein>
<dbReference type="RefSeq" id="WP_345317760.1">
    <property type="nucleotide sequence ID" value="NZ_BAABLF010000029.1"/>
</dbReference>
<dbReference type="PROSITE" id="PS50887">
    <property type="entry name" value="GGDEF"/>
    <property type="match status" value="1"/>
</dbReference>
<evidence type="ECO:0000313" key="5">
    <source>
        <dbReference type="Proteomes" id="UP001501600"/>
    </source>
</evidence>
<dbReference type="InterPro" id="IPR035919">
    <property type="entry name" value="EAL_sf"/>
</dbReference>
<evidence type="ECO:0000259" key="3">
    <source>
        <dbReference type="PROSITE" id="PS50887"/>
    </source>
</evidence>
<dbReference type="InterPro" id="IPR050706">
    <property type="entry name" value="Cyclic-di-GMP_PDE-like"/>
</dbReference>
<dbReference type="PANTHER" id="PTHR33121">
    <property type="entry name" value="CYCLIC DI-GMP PHOSPHODIESTERASE PDEF"/>
    <property type="match status" value="1"/>
</dbReference>
<keyword evidence="5" id="KW-1185">Reference proteome</keyword>
<dbReference type="SUPFAM" id="SSF141868">
    <property type="entry name" value="EAL domain-like"/>
    <property type="match status" value="1"/>
</dbReference>
<name>A0ABP9SFN2_9GAMM</name>
<dbReference type="InterPro" id="IPR001633">
    <property type="entry name" value="EAL_dom"/>
</dbReference>
<reference evidence="5" key="1">
    <citation type="journal article" date="2019" name="Int. J. Syst. Evol. Microbiol.">
        <title>The Global Catalogue of Microorganisms (GCM) 10K type strain sequencing project: providing services to taxonomists for standard genome sequencing and annotation.</title>
        <authorList>
            <consortium name="The Broad Institute Genomics Platform"/>
            <consortium name="The Broad Institute Genome Sequencing Center for Infectious Disease"/>
            <person name="Wu L."/>
            <person name="Ma J."/>
        </authorList>
    </citation>
    <scope>NUCLEOTIDE SEQUENCE [LARGE SCALE GENOMIC DNA]</scope>
    <source>
        <strain evidence="5">JCM 18720</strain>
    </source>
</reference>
<keyword evidence="1" id="KW-1133">Transmembrane helix</keyword>
<dbReference type="Pfam" id="PF00563">
    <property type="entry name" value="EAL"/>
    <property type="match status" value="1"/>
</dbReference>
<accession>A0ABP9SFN2</accession>
<dbReference type="InterPro" id="IPR043128">
    <property type="entry name" value="Rev_trsase/Diguanyl_cyclase"/>
</dbReference>
<gene>
    <name evidence="4" type="primary">csrD</name>
    <name evidence="4" type="ORF">GCM10025772_27660</name>
</gene>
<dbReference type="CDD" id="cd01948">
    <property type="entry name" value="EAL"/>
    <property type="match status" value="1"/>
</dbReference>